<keyword evidence="3" id="KW-1185">Reference proteome</keyword>
<feature type="compositionally biased region" description="Basic and acidic residues" evidence="1">
    <location>
        <begin position="106"/>
        <end position="115"/>
    </location>
</feature>
<evidence type="ECO:0000256" key="1">
    <source>
        <dbReference type="SAM" id="MobiDB-lite"/>
    </source>
</evidence>
<sequence>MDPVLQYCTTCSSFPSFHFRSPCPSARQPFSPRLPATAVAKDRWGCQVGLRDSLDRAGSCLHPRRRRVRPPQGEPAHWPDGDGATQVVLRADGVEGPAAATQASKASREKCEGKGAKGKLWPAASIPLAVRRN</sequence>
<evidence type="ECO:0000313" key="3">
    <source>
        <dbReference type="Proteomes" id="UP000247810"/>
    </source>
</evidence>
<gene>
    <name evidence="2" type="ORF">BO71DRAFT_212658</name>
</gene>
<feature type="region of interest" description="Disordered" evidence="1">
    <location>
        <begin position="61"/>
        <end position="118"/>
    </location>
</feature>
<dbReference type="Proteomes" id="UP000247810">
    <property type="component" value="Unassembled WGS sequence"/>
</dbReference>
<reference evidence="2 3" key="1">
    <citation type="submission" date="2018-02" db="EMBL/GenBank/DDBJ databases">
        <title>The genomes of Aspergillus section Nigri reveals drivers in fungal speciation.</title>
        <authorList>
            <consortium name="DOE Joint Genome Institute"/>
            <person name="Vesth T.C."/>
            <person name="Nybo J."/>
            <person name="Theobald S."/>
            <person name="Brandl J."/>
            <person name="Frisvad J.C."/>
            <person name="Nielsen K.F."/>
            <person name="Lyhne E.K."/>
            <person name="Kogle M.E."/>
            <person name="Kuo A."/>
            <person name="Riley R."/>
            <person name="Clum A."/>
            <person name="Nolan M."/>
            <person name="Lipzen A."/>
            <person name="Salamov A."/>
            <person name="Henrissat B."/>
            <person name="Wiebenga A."/>
            <person name="De vries R.P."/>
            <person name="Grigoriev I.V."/>
            <person name="Mortensen U.H."/>
            <person name="Andersen M.R."/>
            <person name="Baker S.E."/>
        </authorList>
    </citation>
    <scope>NUCLEOTIDE SEQUENCE [LARGE SCALE GENOMIC DNA]</scope>
    <source>
        <strain evidence="2 3">CBS 707.79</strain>
    </source>
</reference>
<dbReference type="EMBL" id="KZ825859">
    <property type="protein sequence ID" value="PYH95089.1"/>
    <property type="molecule type" value="Genomic_DNA"/>
</dbReference>
<protein>
    <submittedName>
        <fullName evidence="2">Uncharacterized protein</fullName>
    </submittedName>
</protein>
<name>A0A319DCJ4_9EURO</name>
<evidence type="ECO:0000313" key="2">
    <source>
        <dbReference type="EMBL" id="PYH95089.1"/>
    </source>
</evidence>
<accession>A0A319DCJ4</accession>
<dbReference type="AlphaFoldDB" id="A0A319DCJ4"/>
<proteinExistence type="predicted"/>
<dbReference type="VEuPathDB" id="FungiDB:BO71DRAFT_212658"/>
<organism evidence="2 3">
    <name type="scientific">Aspergillus ellipticus CBS 707.79</name>
    <dbReference type="NCBI Taxonomy" id="1448320"/>
    <lineage>
        <taxon>Eukaryota</taxon>
        <taxon>Fungi</taxon>
        <taxon>Dikarya</taxon>
        <taxon>Ascomycota</taxon>
        <taxon>Pezizomycotina</taxon>
        <taxon>Eurotiomycetes</taxon>
        <taxon>Eurotiomycetidae</taxon>
        <taxon>Eurotiales</taxon>
        <taxon>Aspergillaceae</taxon>
        <taxon>Aspergillus</taxon>
        <taxon>Aspergillus subgen. Circumdati</taxon>
    </lineage>
</organism>